<evidence type="ECO:0000256" key="4">
    <source>
        <dbReference type="ARBA" id="ARBA00018370"/>
    </source>
</evidence>
<dbReference type="InterPro" id="IPR050245">
    <property type="entry name" value="PrsA_foldase"/>
</dbReference>
<gene>
    <name evidence="10" type="ORF">GL4_1123</name>
</gene>
<dbReference type="HOGENOM" id="CLU_034646_9_1_5"/>
<keyword evidence="8 10" id="KW-0413">Isomerase</keyword>
<evidence type="ECO:0000256" key="7">
    <source>
        <dbReference type="ARBA" id="ARBA00031484"/>
    </source>
</evidence>
<dbReference type="InterPro" id="IPR046357">
    <property type="entry name" value="PPIase_dom_sf"/>
</dbReference>
<keyword evidence="5 8" id="KW-0697">Rotamase</keyword>
<evidence type="ECO:0000259" key="9">
    <source>
        <dbReference type="PROSITE" id="PS50198"/>
    </source>
</evidence>
<comment type="similarity">
    <text evidence="2">Belongs to the PpiC/parvulin rotamase family.</text>
</comment>
<evidence type="ECO:0000256" key="2">
    <source>
        <dbReference type="ARBA" id="ARBA00007656"/>
    </source>
</evidence>
<dbReference type="SUPFAM" id="SSF54534">
    <property type="entry name" value="FKBP-like"/>
    <property type="match status" value="1"/>
</dbReference>
<dbReference type="Proteomes" id="UP000031643">
    <property type="component" value="Chromosome"/>
</dbReference>
<protein>
    <recommendedName>
        <fullName evidence="4">Parvulin-like PPIase</fullName>
        <ecNumber evidence="3">5.2.1.8</ecNumber>
    </recommendedName>
    <alternativeName>
        <fullName evidence="6">Peptidyl-prolyl cis-trans isomerase plp</fullName>
    </alternativeName>
    <alternativeName>
        <fullName evidence="7">Rotamase plp</fullName>
    </alternativeName>
</protein>
<dbReference type="PANTHER" id="PTHR47245">
    <property type="entry name" value="PEPTIDYLPROLYL ISOMERASE"/>
    <property type="match status" value="1"/>
</dbReference>
<dbReference type="SUPFAM" id="SSF109998">
    <property type="entry name" value="Triger factor/SurA peptide-binding domain-like"/>
    <property type="match status" value="1"/>
</dbReference>
<dbReference type="RefSeq" id="WP_045365368.1">
    <property type="nucleotide sequence ID" value="NZ_AP014648.1"/>
</dbReference>
<dbReference type="KEGG" id="mcg:GL4_1123"/>
<dbReference type="STRING" id="1384459.GL4_1123"/>
<dbReference type="Gene3D" id="3.10.50.40">
    <property type="match status" value="1"/>
</dbReference>
<evidence type="ECO:0000256" key="6">
    <source>
        <dbReference type="ARBA" id="ARBA00030642"/>
    </source>
</evidence>
<dbReference type="AlphaFoldDB" id="A0A0A8K1A9"/>
<dbReference type="EMBL" id="AP014648">
    <property type="protein sequence ID" value="BAQ16581.1"/>
    <property type="molecule type" value="Genomic_DNA"/>
</dbReference>
<evidence type="ECO:0000256" key="1">
    <source>
        <dbReference type="ARBA" id="ARBA00000971"/>
    </source>
</evidence>
<dbReference type="InterPro" id="IPR000297">
    <property type="entry name" value="PPIase_PpiC"/>
</dbReference>
<evidence type="ECO:0000256" key="5">
    <source>
        <dbReference type="ARBA" id="ARBA00023110"/>
    </source>
</evidence>
<feature type="domain" description="PpiC" evidence="9">
    <location>
        <begin position="116"/>
        <end position="218"/>
    </location>
</feature>
<dbReference type="OrthoDB" id="196786at2"/>
<dbReference type="PANTHER" id="PTHR47245:SF2">
    <property type="entry name" value="PEPTIDYL-PROLYL CIS-TRANS ISOMERASE HP_0175-RELATED"/>
    <property type="match status" value="1"/>
</dbReference>
<evidence type="ECO:0000256" key="8">
    <source>
        <dbReference type="PROSITE-ProRule" id="PRU00278"/>
    </source>
</evidence>
<comment type="catalytic activity">
    <reaction evidence="1">
        <text>[protein]-peptidylproline (omega=180) = [protein]-peptidylproline (omega=0)</text>
        <dbReference type="Rhea" id="RHEA:16237"/>
        <dbReference type="Rhea" id="RHEA-COMP:10747"/>
        <dbReference type="Rhea" id="RHEA-COMP:10748"/>
        <dbReference type="ChEBI" id="CHEBI:83833"/>
        <dbReference type="ChEBI" id="CHEBI:83834"/>
        <dbReference type="EC" id="5.2.1.8"/>
    </reaction>
</comment>
<dbReference type="InterPro" id="IPR027304">
    <property type="entry name" value="Trigger_fact/SurA_dom_sf"/>
</dbReference>
<name>A0A0A8K1A9_9HYPH</name>
<dbReference type="PROSITE" id="PS01096">
    <property type="entry name" value="PPIC_PPIASE_1"/>
    <property type="match status" value="1"/>
</dbReference>
<dbReference type="EC" id="5.2.1.8" evidence="3"/>
<evidence type="ECO:0000313" key="11">
    <source>
        <dbReference type="Proteomes" id="UP000031643"/>
    </source>
</evidence>
<dbReference type="PROSITE" id="PS50198">
    <property type="entry name" value="PPIC_PPIASE_2"/>
    <property type="match status" value="1"/>
</dbReference>
<accession>A0A0A8K1A9</accession>
<keyword evidence="11" id="KW-1185">Reference proteome</keyword>
<evidence type="ECO:0000313" key="10">
    <source>
        <dbReference type="EMBL" id="BAQ16581.1"/>
    </source>
</evidence>
<sequence length="277" mass="30353">MTCAAHTLPERSPVSVNGVEIPHDAIAREAQHHPAFKPIEAWQAAAHALVVRELLLQEARRLGIAATPRTDTSGRREAEEEALVRELIESEVATPEPDETSCRRYYEHNRRRFHSEPIYEAAHILFPAREDSAEDFAAALRAANLVLEELQAQPARFGDLARAHSACPSAAQGGNLGQITAGQTTTEFEEALVELAPGAISQKPVKTRYGVHIIRLDRRIEGQELPFELVSDRIADYLRESVVRRAAAQFIARLVSKAEIAGVILAGAEAHQVSTSG</sequence>
<dbReference type="InterPro" id="IPR023058">
    <property type="entry name" value="PPIase_PpiC_CS"/>
</dbReference>
<dbReference type="Pfam" id="PF00639">
    <property type="entry name" value="Rotamase"/>
    <property type="match status" value="1"/>
</dbReference>
<dbReference type="GO" id="GO:0003755">
    <property type="term" value="F:peptidyl-prolyl cis-trans isomerase activity"/>
    <property type="evidence" value="ECO:0007669"/>
    <property type="project" value="UniProtKB-KW"/>
</dbReference>
<reference evidence="10 11" key="1">
    <citation type="submission" date="2014-09" db="EMBL/GenBank/DDBJ databases">
        <title>Genome sequencing of Methyloceanibacter caenitepidi Gela4.</title>
        <authorList>
            <person name="Takeuchi M."/>
            <person name="Susumu S."/>
            <person name="Kamagata Y."/>
            <person name="Oshima K."/>
            <person name="Hattori M."/>
            <person name="Iwasaki W."/>
        </authorList>
    </citation>
    <scope>NUCLEOTIDE SEQUENCE [LARGE SCALE GENOMIC DNA]</scope>
    <source>
        <strain evidence="10 11">Gela4</strain>
    </source>
</reference>
<proteinExistence type="inferred from homology"/>
<evidence type="ECO:0000256" key="3">
    <source>
        <dbReference type="ARBA" id="ARBA00013194"/>
    </source>
</evidence>
<organism evidence="10 11">
    <name type="scientific">Methyloceanibacter caenitepidi</name>
    <dbReference type="NCBI Taxonomy" id="1384459"/>
    <lineage>
        <taxon>Bacteria</taxon>
        <taxon>Pseudomonadati</taxon>
        <taxon>Pseudomonadota</taxon>
        <taxon>Alphaproteobacteria</taxon>
        <taxon>Hyphomicrobiales</taxon>
        <taxon>Hyphomicrobiaceae</taxon>
        <taxon>Methyloceanibacter</taxon>
    </lineage>
</organism>